<gene>
    <name evidence="10" type="ORF">NMOB1V02_LOCUS5614</name>
</gene>
<dbReference type="Pfam" id="PF01239">
    <property type="entry name" value="PPTA"/>
    <property type="match status" value="4"/>
</dbReference>
<evidence type="ECO:0000313" key="10">
    <source>
        <dbReference type="EMBL" id="CAD7277895.1"/>
    </source>
</evidence>
<sequence>MDRNVCKLLVSFSPRAEFHELLRMWRFVQYFLTMHGRVKVKTTAEKDAERKRAKAAKVERLKIVGSEVSLRFPIGQYEDSFMQLTSELLMENPDHVTIWNMRRKAVLHLLPLNPDDVSDIWRKESKLSEDCIMRQPKSYSAWYHRYWIAENNPNFDWKNELRLTEKALELDERNFHCWDYRRFLVKSGKLSLEAEIAFTDRLINKNFSNGSSWHQRSRLLPVVFPGPHGISIDVLSREMELVENAAFTDPDDQTAWLYLHWLLELAGCQNENCLEAVACWEASVILFFKHPVSKKSSFFQDLVEKLKLDVDSSEPFSSGQCRIWKTHSEAFNSIDSLHQTFEETVRAKRILSDGNGLLLLKPELGVPCEILEKILKSSEQLVELEPESKWANLMSGYLREVTSCDIKKFSNRWDSLPSLDKQRVGYYMDMRSKLLLKANQLSSSLKLCSFRISSFHMLPNFLFIEEVDLSNNDIVDTKPFAILLSVRKMNLNCNRISVCDGFRKLHNLRSLNLTENKVRDFSELEILSKLPVIEELIVKGNPVEMTEDMASAVAGGEQVALPFSFRLPPDFFEFVKVTKEPAWNRKSKIAANEELSEEPNQQSSGGEASATPLGEQKDRFIFQCLKCPANASLLRCDNSSRWAMTNHIERIHPSMYNEYKVKLNKLKGRPQSQHGTSSEGAAMKDYLNTGRIINPNPVSQQKKFSDATLNYIIGAVVPLSSQQTQAMLNLVQGLNPMAATKMPNRECLIDMLMEKFSNEKKNLQQELASVQHISMTADLWTTFGRTYICITAHWFDQNLLRHAAVLAVQPVHRRYTIDVIAKVFHEVLTEYSIQTKVTKCVVDNGSHFIRNFKICEPAKSDDCDTFSGHDGNLSQSVTSSHAGLGTSSTNPWRPTPAQRGDFMEYENGKWCGGDFSKAEPKEETINNLDGLDVEVFQAEKMDELPDSSMSDCDEAEGVQLFQVHKLETIMNAPAFESIDDETSQLLMTLPEYIRCASYTLNLVACDVDDFIMNHPVLGLIAHQEFSAVMDPLAISLTELQGEFHGGEINNAIGLGSLLPTLKMMEFAISEIQMKSGGLMLCDAVAVKLLTSLRHNFNKFYENEECIAAALCHPHFKDDWMNPFQRGAKQEKSKMILEQFIKKCLSPHLEPSAPNGPRQNEDTTGIAPCRSRLWSKRFRDQAPVQQTDSDPWSRLVEAEICGFLSDGDRSTDHLNNYPTIKKLFISLNTALPASAGVEKIFCLEPQWLTPHCIIDCDEHFEACVLLRANEKFRSKFDVQKSLNAGKN</sequence>
<dbReference type="SUPFAM" id="SSF48439">
    <property type="entry name" value="Protein prenylyltransferase"/>
    <property type="match status" value="1"/>
</dbReference>
<organism evidence="10">
    <name type="scientific">Notodromas monacha</name>
    <dbReference type="NCBI Taxonomy" id="399045"/>
    <lineage>
        <taxon>Eukaryota</taxon>
        <taxon>Metazoa</taxon>
        <taxon>Ecdysozoa</taxon>
        <taxon>Arthropoda</taxon>
        <taxon>Crustacea</taxon>
        <taxon>Oligostraca</taxon>
        <taxon>Ostracoda</taxon>
        <taxon>Podocopa</taxon>
        <taxon>Podocopida</taxon>
        <taxon>Cypridocopina</taxon>
        <taxon>Cypridoidea</taxon>
        <taxon>Cyprididae</taxon>
        <taxon>Notodromas</taxon>
    </lineage>
</organism>
<evidence type="ECO:0000256" key="7">
    <source>
        <dbReference type="ARBA" id="ARBA00031267"/>
    </source>
</evidence>
<dbReference type="EMBL" id="OA883089">
    <property type="protein sequence ID" value="CAD7277895.1"/>
    <property type="molecule type" value="Genomic_DNA"/>
</dbReference>
<dbReference type="Gene3D" id="2.60.40.1130">
    <property type="entry name" value="Rab geranylgeranyltransferase alpha-subunit, insert domain"/>
    <property type="match status" value="1"/>
</dbReference>
<accession>A0A7R9BMR5</accession>
<reference evidence="10" key="1">
    <citation type="submission" date="2020-11" db="EMBL/GenBank/DDBJ databases">
        <authorList>
            <person name="Tran Van P."/>
        </authorList>
    </citation>
    <scope>NUCLEOTIDE SEQUENCE</scope>
</reference>
<dbReference type="GO" id="GO:0004663">
    <property type="term" value="F:Rab geranylgeranyltransferase activity"/>
    <property type="evidence" value="ECO:0007669"/>
    <property type="project" value="UniProtKB-EC"/>
</dbReference>
<dbReference type="SUPFAM" id="SSF53098">
    <property type="entry name" value="Ribonuclease H-like"/>
    <property type="match status" value="1"/>
</dbReference>
<dbReference type="EC" id="2.5.1.60" evidence="2"/>
<evidence type="ECO:0000256" key="4">
    <source>
        <dbReference type="ARBA" id="ARBA00022602"/>
    </source>
</evidence>
<dbReference type="PROSITE" id="PS51147">
    <property type="entry name" value="PFTA"/>
    <property type="match status" value="5"/>
</dbReference>
<evidence type="ECO:0000256" key="2">
    <source>
        <dbReference type="ARBA" id="ARBA00012656"/>
    </source>
</evidence>
<feature type="region of interest" description="Disordered" evidence="9">
    <location>
        <begin position="588"/>
        <end position="612"/>
    </location>
</feature>
<dbReference type="PANTHER" id="PTHR11129:SF2">
    <property type="entry name" value="GERANYLGERANYL TRANSFERASE TYPE-2 SUBUNIT ALPHA"/>
    <property type="match status" value="1"/>
</dbReference>
<evidence type="ECO:0000313" key="11">
    <source>
        <dbReference type="Proteomes" id="UP000678499"/>
    </source>
</evidence>
<dbReference type="OrthoDB" id="1658at2759"/>
<dbReference type="Gene3D" id="1.25.40.120">
    <property type="entry name" value="Protein prenylyltransferase"/>
    <property type="match status" value="1"/>
</dbReference>
<comment type="catalytic activity">
    <reaction evidence="8">
        <text>geranylgeranyl diphosphate + L-cysteinyl-[protein] = S-geranylgeranyl-L-cysteinyl-[protein] + diphosphate</text>
        <dbReference type="Rhea" id="RHEA:21240"/>
        <dbReference type="Rhea" id="RHEA-COMP:10131"/>
        <dbReference type="Rhea" id="RHEA-COMP:11537"/>
        <dbReference type="ChEBI" id="CHEBI:29950"/>
        <dbReference type="ChEBI" id="CHEBI:33019"/>
        <dbReference type="ChEBI" id="CHEBI:57533"/>
        <dbReference type="ChEBI" id="CHEBI:86021"/>
        <dbReference type="EC" id="2.5.1.60"/>
    </reaction>
</comment>
<keyword evidence="5" id="KW-0808">Transferase</keyword>
<evidence type="ECO:0000256" key="1">
    <source>
        <dbReference type="ARBA" id="ARBA00006734"/>
    </source>
</evidence>
<keyword evidence="6" id="KW-0677">Repeat</keyword>
<dbReference type="PROSITE" id="PS51450">
    <property type="entry name" value="LRR"/>
    <property type="match status" value="1"/>
</dbReference>
<keyword evidence="11" id="KW-1185">Reference proteome</keyword>
<dbReference type="SUPFAM" id="SSF52058">
    <property type="entry name" value="L domain-like"/>
    <property type="match status" value="1"/>
</dbReference>
<evidence type="ECO:0000256" key="9">
    <source>
        <dbReference type="SAM" id="MobiDB-lite"/>
    </source>
</evidence>
<evidence type="ECO:0000256" key="5">
    <source>
        <dbReference type="ARBA" id="ARBA00022679"/>
    </source>
</evidence>
<dbReference type="InterPro" id="IPR001611">
    <property type="entry name" value="Leu-rich_rpt"/>
</dbReference>
<dbReference type="FunFam" id="1.25.40.120:FF:000035">
    <property type="entry name" value="Geranylgeranyl transferase type-2 subunit alpha"/>
    <property type="match status" value="1"/>
</dbReference>
<dbReference type="GO" id="GO:0005968">
    <property type="term" value="C:Rab-protein geranylgeranyltransferase complex"/>
    <property type="evidence" value="ECO:0007669"/>
    <property type="project" value="TreeGrafter"/>
</dbReference>
<proteinExistence type="inferred from homology"/>
<evidence type="ECO:0000256" key="3">
    <source>
        <dbReference type="ARBA" id="ARBA00014772"/>
    </source>
</evidence>
<dbReference type="Proteomes" id="UP000678499">
    <property type="component" value="Unassembled WGS sequence"/>
</dbReference>
<evidence type="ECO:0000256" key="6">
    <source>
        <dbReference type="ARBA" id="ARBA00022737"/>
    </source>
</evidence>
<dbReference type="Gene3D" id="3.80.10.10">
    <property type="entry name" value="Ribonuclease Inhibitor"/>
    <property type="match status" value="1"/>
</dbReference>
<protein>
    <recommendedName>
        <fullName evidence="3">Geranylgeranyl transferase type-2 subunit alpha</fullName>
        <ecNumber evidence="2">2.5.1.60</ecNumber>
    </recommendedName>
    <alternativeName>
        <fullName evidence="7">Geranylgeranyl transferase type II subunit alpha</fullName>
    </alternativeName>
</protein>
<dbReference type="PANTHER" id="PTHR11129">
    <property type="entry name" value="PROTEIN FARNESYLTRANSFERASE ALPHA SUBUNIT/RAB GERANYLGERANYL TRANSFERASE ALPHA SUBUNIT"/>
    <property type="match status" value="1"/>
</dbReference>
<comment type="similarity">
    <text evidence="1">Belongs to the protein prenyltransferase subunit alpha family.</text>
</comment>
<name>A0A7R9BMR5_9CRUS</name>
<evidence type="ECO:0000256" key="8">
    <source>
        <dbReference type="ARBA" id="ARBA00047658"/>
    </source>
</evidence>
<dbReference type="EMBL" id="CAJPEX010001052">
    <property type="protein sequence ID" value="CAG0918047.1"/>
    <property type="molecule type" value="Genomic_DNA"/>
</dbReference>
<keyword evidence="4" id="KW-0637">Prenyltransferase</keyword>
<dbReference type="InterPro" id="IPR002088">
    <property type="entry name" value="Prenyl_trans_a"/>
</dbReference>
<dbReference type="InterPro" id="IPR032675">
    <property type="entry name" value="LRR_dom_sf"/>
</dbReference>
<dbReference type="InterPro" id="IPR012337">
    <property type="entry name" value="RNaseH-like_sf"/>
</dbReference>